<dbReference type="Proteomes" id="UP000092508">
    <property type="component" value="Unassembled WGS sequence"/>
</dbReference>
<dbReference type="OrthoDB" id="6660419at2"/>
<evidence type="ECO:0000256" key="1">
    <source>
        <dbReference type="SAM" id="Phobius"/>
    </source>
</evidence>
<reference evidence="2 3" key="1">
    <citation type="submission" date="2016-06" db="EMBL/GenBank/DDBJ databases">
        <title>Draft genome of Moraxella atlantae CCUG 66109.</title>
        <authorList>
            <person name="Salva-Serra F."/>
            <person name="Engstrom-Jakobsson H."/>
            <person name="Thorell K."/>
            <person name="Gonzales-Siles L."/>
            <person name="Karlsson R."/>
            <person name="Boulund F."/>
            <person name="Engstrand L."/>
            <person name="Kristiansson E."/>
            <person name="Moore E."/>
        </authorList>
    </citation>
    <scope>NUCLEOTIDE SEQUENCE [LARGE SCALE GENOMIC DNA]</scope>
    <source>
        <strain evidence="2 3">CCUG 66109</strain>
    </source>
</reference>
<accession>A0A1B8Q903</accession>
<gene>
    <name evidence="2" type="ORF">A9308_00560</name>
</gene>
<feature type="transmembrane region" description="Helical" evidence="1">
    <location>
        <begin position="6"/>
        <end position="26"/>
    </location>
</feature>
<sequence>MGSFLAGLFILLSLFALLVYAPYVLIRGLINPAKYSKHNDRKRFVKNTLAAWCGGVVLFVVIGMMIIPDTSENPTQTTVEAPKVVTPVTTPEPTTASVATQTKAQSNPIKDYGGIVVPYSQKNMPKLYANWGGEWVKKINAMMPKVVAKVASNPKCDTPEVVELSDNRSRVKKEAVFFVDCKNGERFYVSQNELVQDQPLKPESEQLEGKPHMYIQACRESVKNHLQFPSSFDDEILSTTARKTPSGNIEVVMPFTAKNALGIEIPQTARCLITTKKQIEISFSNR</sequence>
<name>A0A1B8Q903_9GAMM</name>
<evidence type="ECO:0000313" key="2">
    <source>
        <dbReference type="EMBL" id="OBX73735.1"/>
    </source>
</evidence>
<organism evidence="2 3">
    <name type="scientific">Faucicola atlantae</name>
    <dbReference type="NCBI Taxonomy" id="34059"/>
    <lineage>
        <taxon>Bacteria</taxon>
        <taxon>Pseudomonadati</taxon>
        <taxon>Pseudomonadota</taxon>
        <taxon>Gammaproteobacteria</taxon>
        <taxon>Moraxellales</taxon>
        <taxon>Moraxellaceae</taxon>
        <taxon>Faucicola</taxon>
    </lineage>
</organism>
<proteinExistence type="predicted"/>
<feature type="transmembrane region" description="Helical" evidence="1">
    <location>
        <begin position="47"/>
        <end position="67"/>
    </location>
</feature>
<dbReference type="AlphaFoldDB" id="A0A1B8Q903"/>
<comment type="caution">
    <text evidence="2">The sequence shown here is derived from an EMBL/GenBank/DDBJ whole genome shotgun (WGS) entry which is preliminary data.</text>
</comment>
<dbReference type="RefSeq" id="WP_067238465.1">
    <property type="nucleotide sequence ID" value="NZ_LZMZ01000051.1"/>
</dbReference>
<keyword evidence="1" id="KW-0472">Membrane</keyword>
<keyword evidence="1" id="KW-1133">Transmembrane helix</keyword>
<dbReference type="STRING" id="34059.A9308_00560"/>
<evidence type="ECO:0000313" key="3">
    <source>
        <dbReference type="Proteomes" id="UP000092508"/>
    </source>
</evidence>
<protein>
    <submittedName>
        <fullName evidence="2">Uncharacterized protein</fullName>
    </submittedName>
</protein>
<keyword evidence="1" id="KW-0812">Transmembrane</keyword>
<dbReference type="EMBL" id="LZMZ01000051">
    <property type="protein sequence ID" value="OBX73735.1"/>
    <property type="molecule type" value="Genomic_DNA"/>
</dbReference>